<keyword evidence="8 11" id="KW-0648">Protein biosynthesis</keyword>
<evidence type="ECO:0000256" key="5">
    <source>
        <dbReference type="ARBA" id="ARBA00022598"/>
    </source>
</evidence>
<evidence type="ECO:0000259" key="12">
    <source>
        <dbReference type="Pfam" id="PF05746"/>
    </source>
</evidence>
<dbReference type="PANTHER" id="PTHR30075:SF2">
    <property type="entry name" value="GLYCINE--TRNA LIGASE, CHLOROPLASTIC_MITOCHONDRIAL 2"/>
    <property type="match status" value="1"/>
</dbReference>
<evidence type="ECO:0000256" key="3">
    <source>
        <dbReference type="ARBA" id="ARBA00011209"/>
    </source>
</evidence>
<keyword evidence="6 11" id="KW-0547">Nucleotide-binding</keyword>
<dbReference type="EC" id="6.1.1.14" evidence="11"/>
<protein>
    <recommendedName>
        <fullName evidence="11">Glycine--tRNA ligase beta subunit</fullName>
        <ecNumber evidence="11">6.1.1.14</ecNumber>
    </recommendedName>
    <alternativeName>
        <fullName evidence="11">Glycyl-tRNA synthetase beta subunit</fullName>
        <shortName evidence="11">GlyRS</shortName>
    </alternativeName>
</protein>
<dbReference type="Proteomes" id="UP001064087">
    <property type="component" value="Chromosome"/>
</dbReference>
<reference evidence="13" key="1">
    <citation type="submission" date="2022-10" db="EMBL/GenBank/DDBJ databases">
        <title>Roseovarius pelagicus sp. nov., isolated from Arctic seawater.</title>
        <authorList>
            <person name="Hong Y.W."/>
            <person name="Hwang C.Y."/>
        </authorList>
    </citation>
    <scope>NUCLEOTIDE SEQUENCE</scope>
    <source>
        <strain evidence="13">HL-MP18</strain>
    </source>
</reference>
<dbReference type="GO" id="GO:0004820">
    <property type="term" value="F:glycine-tRNA ligase activity"/>
    <property type="evidence" value="ECO:0007669"/>
    <property type="project" value="UniProtKB-EC"/>
</dbReference>
<dbReference type="PROSITE" id="PS50861">
    <property type="entry name" value="AA_TRNA_LIGASE_II_GLYAB"/>
    <property type="match status" value="1"/>
</dbReference>
<dbReference type="SUPFAM" id="SSF109604">
    <property type="entry name" value="HD-domain/PDEase-like"/>
    <property type="match status" value="1"/>
</dbReference>
<keyword evidence="7 11" id="KW-0067">ATP-binding</keyword>
<dbReference type="Pfam" id="PF05746">
    <property type="entry name" value="DALR_1"/>
    <property type="match status" value="1"/>
</dbReference>
<dbReference type="InterPro" id="IPR006194">
    <property type="entry name" value="Gly-tRNA-synth_heterodimer"/>
</dbReference>
<accession>A0ABY6D877</accession>
<evidence type="ECO:0000313" key="14">
    <source>
        <dbReference type="Proteomes" id="UP001064087"/>
    </source>
</evidence>
<keyword evidence="4 11" id="KW-0963">Cytoplasm</keyword>
<dbReference type="InterPro" id="IPR008909">
    <property type="entry name" value="DALR_anticod-bd"/>
</dbReference>
<proteinExistence type="inferred from homology"/>
<comment type="subcellular location">
    <subcellularLocation>
        <location evidence="1 11">Cytoplasm</location>
    </subcellularLocation>
</comment>
<evidence type="ECO:0000256" key="9">
    <source>
        <dbReference type="ARBA" id="ARBA00023146"/>
    </source>
</evidence>
<evidence type="ECO:0000313" key="13">
    <source>
        <dbReference type="EMBL" id="UXX82331.1"/>
    </source>
</evidence>
<evidence type="ECO:0000256" key="7">
    <source>
        <dbReference type="ARBA" id="ARBA00022840"/>
    </source>
</evidence>
<keyword evidence="5 11" id="KW-0436">Ligase</keyword>
<dbReference type="NCBIfam" id="TIGR00211">
    <property type="entry name" value="glyS"/>
    <property type="match status" value="1"/>
</dbReference>
<evidence type="ECO:0000256" key="1">
    <source>
        <dbReference type="ARBA" id="ARBA00004496"/>
    </source>
</evidence>
<dbReference type="RefSeq" id="WP_263047293.1">
    <property type="nucleotide sequence ID" value="NZ_CP106738.1"/>
</dbReference>
<dbReference type="PANTHER" id="PTHR30075">
    <property type="entry name" value="GLYCYL-TRNA SYNTHETASE"/>
    <property type="match status" value="1"/>
</dbReference>
<feature type="domain" description="DALR anticodon binding" evidence="12">
    <location>
        <begin position="694"/>
        <end position="800"/>
    </location>
</feature>
<comment type="similarity">
    <text evidence="2 11">Belongs to the class-II aminoacyl-tRNA synthetase family.</text>
</comment>
<gene>
    <name evidence="11 13" type="primary">glyS</name>
    <name evidence="13" type="ORF">N7U68_14655</name>
</gene>
<evidence type="ECO:0000256" key="6">
    <source>
        <dbReference type="ARBA" id="ARBA00022741"/>
    </source>
</evidence>
<dbReference type="PRINTS" id="PR01045">
    <property type="entry name" value="TRNASYNTHGB"/>
</dbReference>
<name>A0ABY6D877_9RHOB</name>
<comment type="catalytic activity">
    <reaction evidence="10 11">
        <text>tRNA(Gly) + glycine + ATP = glycyl-tRNA(Gly) + AMP + diphosphate</text>
        <dbReference type="Rhea" id="RHEA:16013"/>
        <dbReference type="Rhea" id="RHEA-COMP:9664"/>
        <dbReference type="Rhea" id="RHEA-COMP:9683"/>
        <dbReference type="ChEBI" id="CHEBI:30616"/>
        <dbReference type="ChEBI" id="CHEBI:33019"/>
        <dbReference type="ChEBI" id="CHEBI:57305"/>
        <dbReference type="ChEBI" id="CHEBI:78442"/>
        <dbReference type="ChEBI" id="CHEBI:78522"/>
        <dbReference type="ChEBI" id="CHEBI:456215"/>
        <dbReference type="EC" id="6.1.1.14"/>
    </reaction>
</comment>
<evidence type="ECO:0000256" key="11">
    <source>
        <dbReference type="HAMAP-Rule" id="MF_00255"/>
    </source>
</evidence>
<keyword evidence="9 11" id="KW-0030">Aminoacyl-tRNA synthetase</keyword>
<dbReference type="EMBL" id="CP106738">
    <property type="protein sequence ID" value="UXX82331.1"/>
    <property type="molecule type" value="Genomic_DNA"/>
</dbReference>
<sequence>MPDLLIELFSEEIPARMQSRAADDLRARVTDGLVEAGLTYAGAAAFSTPRRLTLTVQGLLAASPTTHEERKGPRTDAPDKAIEGFLRGAGVARDALEVRDEKKGQVYFARITKPGRPAEVIVAEVLEGVIRNFPWPKSMRWGAGSLRWVRPLHSILCILTDDAGETSVVPMDVDGIPTGNTTQGHRFMAPGTIKVSSFDQYQSALKAHHVILDPTERAEAIWQDATNQAFAAGLEVVDDRGLLAEVAGLVEWPVVLMGEIGADFLDLPPEVLQTSMKEHQKFFSVRNPRTNRIERFITVANRETADNGATILAGNQKVLSARLADAKFFWENDLRIAEAGGQKWLDALSNVTFHNKLGSQAERINRIAALAREVAPAVGADPDLAEQAARWAKADLSSEMVYEFPELQGLMGLYYAEAAGMPVEVAAAAEEHYSPLGPSDDVPTAPVSVAVALADKLDLLTGFWAIDEKPTGSKDPFALRRAALGVIRLVVENERKIELSAILQQAYIKVLASQDFTHLQVLNDYRTGMGPEHKGALAATESLLGQAAILGFAEEPNAVRDALEKLLEEFKKSENWAGVDDVVDHLFDRLLQRVRSFQFLYVDAPEWGYSEADDAERLKMLSEIQPSFDRMVADLLAFFHDRLKVYLKDQGIRHDVIDACVAMPGNDDLALLVKRATALSNFLKTDDGENLLQGFKRANNILTQAEEKDGVEYSYGADVKFAETDEERALFAALDTQGPVITDALASEDFAAAMSAMATLRTPIDAFFEAVQVNTDNSVVRRNRLNLLSRIRNTCLDAADLTRIEG</sequence>
<organism evidence="13 14">
    <name type="scientific">Roseovarius pelagicus</name>
    <dbReference type="NCBI Taxonomy" id="2980108"/>
    <lineage>
        <taxon>Bacteria</taxon>
        <taxon>Pseudomonadati</taxon>
        <taxon>Pseudomonadota</taxon>
        <taxon>Alphaproteobacteria</taxon>
        <taxon>Rhodobacterales</taxon>
        <taxon>Roseobacteraceae</taxon>
        <taxon>Roseovarius</taxon>
    </lineage>
</organism>
<evidence type="ECO:0000256" key="8">
    <source>
        <dbReference type="ARBA" id="ARBA00022917"/>
    </source>
</evidence>
<dbReference type="HAMAP" id="MF_00255">
    <property type="entry name" value="Gly_tRNA_synth_beta"/>
    <property type="match status" value="1"/>
</dbReference>
<dbReference type="Pfam" id="PF02092">
    <property type="entry name" value="tRNA_synt_2f"/>
    <property type="match status" value="1"/>
</dbReference>
<keyword evidence="14" id="KW-1185">Reference proteome</keyword>
<evidence type="ECO:0000256" key="2">
    <source>
        <dbReference type="ARBA" id="ARBA00008226"/>
    </source>
</evidence>
<evidence type="ECO:0000256" key="10">
    <source>
        <dbReference type="ARBA" id="ARBA00047937"/>
    </source>
</evidence>
<comment type="subunit">
    <text evidence="3 11">Tetramer of two alpha and two beta subunits.</text>
</comment>
<dbReference type="InterPro" id="IPR015944">
    <property type="entry name" value="Gly-tRNA-synth_bsu"/>
</dbReference>
<evidence type="ECO:0000256" key="4">
    <source>
        <dbReference type="ARBA" id="ARBA00022490"/>
    </source>
</evidence>